<accession>A0A0L0K8Q6</accession>
<evidence type="ECO:0008006" key="3">
    <source>
        <dbReference type="Google" id="ProtNLM"/>
    </source>
</evidence>
<name>A0A0L0K8Q6_9ACTN</name>
<dbReference type="Proteomes" id="UP000037151">
    <property type="component" value="Unassembled WGS sequence"/>
</dbReference>
<organism evidence="1 2">
    <name type="scientific">Streptomyces acidiscabies</name>
    <dbReference type="NCBI Taxonomy" id="42234"/>
    <lineage>
        <taxon>Bacteria</taxon>
        <taxon>Bacillati</taxon>
        <taxon>Actinomycetota</taxon>
        <taxon>Actinomycetes</taxon>
        <taxon>Kitasatosporales</taxon>
        <taxon>Streptomycetaceae</taxon>
        <taxon>Streptomyces</taxon>
    </lineage>
</organism>
<dbReference type="RefSeq" id="WP_050371280.1">
    <property type="nucleotide sequence ID" value="NZ_KQ257820.1"/>
</dbReference>
<protein>
    <recommendedName>
        <fullName evidence="3">CobQ/CobB/MinD/ParA nucleotide binding domain protein</fullName>
    </recommendedName>
</protein>
<dbReference type="SUPFAM" id="SSF52540">
    <property type="entry name" value="P-loop containing nucleoside triphosphate hydrolases"/>
    <property type="match status" value="1"/>
</dbReference>
<dbReference type="PATRIC" id="fig|42234.21.peg.3317"/>
<comment type="caution">
    <text evidence="1">The sequence shown here is derived from an EMBL/GenBank/DDBJ whole genome shotgun (WGS) entry which is preliminary data.</text>
</comment>
<dbReference type="AlphaFoldDB" id="A0A0L0K8Q6"/>
<evidence type="ECO:0000313" key="1">
    <source>
        <dbReference type="EMBL" id="KND34497.1"/>
    </source>
</evidence>
<gene>
    <name evidence="1" type="ORF">IQ63_16115</name>
</gene>
<evidence type="ECO:0000313" key="2">
    <source>
        <dbReference type="Proteomes" id="UP000037151"/>
    </source>
</evidence>
<reference evidence="2" key="1">
    <citation type="submission" date="2014-07" db="EMBL/GenBank/DDBJ databases">
        <title>Genome sequencing of plant-pathogenic Streptomyces species.</title>
        <authorList>
            <person name="Harrison J."/>
            <person name="Sapp M."/>
            <person name="Thwaites R."/>
            <person name="Studholme D.J."/>
        </authorList>
    </citation>
    <scope>NUCLEOTIDE SEQUENCE [LARGE SCALE GENOMIC DNA]</scope>
    <source>
        <strain evidence="2">NCPPB 4445</strain>
    </source>
</reference>
<dbReference type="Gene3D" id="3.40.50.300">
    <property type="entry name" value="P-loop containing nucleotide triphosphate hydrolases"/>
    <property type="match status" value="1"/>
</dbReference>
<proteinExistence type="predicted"/>
<dbReference type="InterPro" id="IPR027417">
    <property type="entry name" value="P-loop_NTPase"/>
</dbReference>
<sequence length="285" mass="29942">MGTAPVAVPHLPVGSRLLVPVLAATGGSGRTTVAHLLAKGLAGVADTVLLDLAPRLASSWPPHLAPQRATGLAVLPPDQPLTRTAVRAACAVEDTGPHILSDTRAWHAPPLLDLPQLPTAWYQLAAIGGWQAVVADTPHPLSHDLLTARHTGTRALTRDWYELPYAIPVLCAPATADGIHSLIQATKTLDAEALPLARTIIALVGTTDGRLPAPLRATLTSATDRAAAVVHIPHDTRIRTQGQAAAHPRPRLRHASTRLTDAVLNAAHRVWGRPLPLAPQPAPLP</sequence>
<dbReference type="OrthoDB" id="4179622at2"/>
<dbReference type="EMBL" id="JPPY01000109">
    <property type="protein sequence ID" value="KND34497.1"/>
    <property type="molecule type" value="Genomic_DNA"/>
</dbReference>